<dbReference type="EMBL" id="CADCTU010000840">
    <property type="protein sequence ID" value="CAA9358328.1"/>
    <property type="molecule type" value="Genomic_DNA"/>
</dbReference>
<dbReference type="PANTHER" id="PTHR36843:SF1">
    <property type="entry name" value="COPROHEME DECARBOXYLASE"/>
    <property type="match status" value="1"/>
</dbReference>
<dbReference type="AlphaFoldDB" id="A0A6J4MF25"/>
<dbReference type="GO" id="GO:0046872">
    <property type="term" value="F:metal ion binding"/>
    <property type="evidence" value="ECO:0007669"/>
    <property type="project" value="UniProtKB-KW"/>
</dbReference>
<evidence type="ECO:0000256" key="2">
    <source>
        <dbReference type="ARBA" id="ARBA00022723"/>
    </source>
</evidence>
<dbReference type="Gene3D" id="3.30.70.1030">
    <property type="entry name" value="Apc35880, domain 1"/>
    <property type="match status" value="2"/>
</dbReference>
<dbReference type="GO" id="GO:0020037">
    <property type="term" value="F:heme binding"/>
    <property type="evidence" value="ECO:0007669"/>
    <property type="project" value="InterPro"/>
</dbReference>
<keyword evidence="2" id="KW-0479">Metal-binding</keyword>
<sequence length="275" mass="30515">MTAPSVAHPPETVEGWYALHQLFRVDRALLRESGDAGAAALLDDGRRLLEALRAPAEGGWTGLFDVIGSEADVMIVHFRPTLDAIGEAQRRLRDEPLSAALDPVYTFLSVTEAGLYHVTAELARAAAARGGAVGDDQYRAELAERVRAEQASAHARRRLYPPLPADLPYVCFYPMSKRRAVRQNWYALTLDERSRLMQAHGTTGRRYAGRVQQVISGAIGLDAWEWGVTLFAKDPLDFKRIVTDMRFDEVSAQYAEFGEFFVGKAIEPAAWVARL</sequence>
<dbReference type="InterPro" id="IPR010644">
    <property type="entry name" value="ChdC/CLD"/>
</dbReference>
<organism evidence="4">
    <name type="scientific">uncultured Gemmatimonadaceae bacterium</name>
    <dbReference type="NCBI Taxonomy" id="246130"/>
    <lineage>
        <taxon>Bacteria</taxon>
        <taxon>Pseudomonadati</taxon>
        <taxon>Gemmatimonadota</taxon>
        <taxon>Gemmatimonadia</taxon>
        <taxon>Gemmatimonadales</taxon>
        <taxon>Gemmatimonadaceae</taxon>
        <taxon>environmental samples</taxon>
    </lineage>
</organism>
<name>A0A6J4MF25_9BACT</name>
<accession>A0A6J4MF25</accession>
<keyword evidence="3" id="KW-0408">Iron</keyword>
<dbReference type="SUPFAM" id="SSF54909">
    <property type="entry name" value="Dimeric alpha+beta barrel"/>
    <property type="match status" value="1"/>
</dbReference>
<protein>
    <submittedName>
        <fullName evidence="4">Hemoprotein HemQ, essential component of heme biosynthetic pathway in Gram-positive bacteria</fullName>
    </submittedName>
</protein>
<keyword evidence="1" id="KW-0349">Heme</keyword>
<proteinExistence type="predicted"/>
<dbReference type="Pfam" id="PF06778">
    <property type="entry name" value="Chlor_dismutase"/>
    <property type="match status" value="1"/>
</dbReference>
<evidence type="ECO:0000256" key="3">
    <source>
        <dbReference type="ARBA" id="ARBA00023004"/>
    </source>
</evidence>
<dbReference type="NCBIfam" id="NF008913">
    <property type="entry name" value="PRK12276.1"/>
    <property type="match status" value="1"/>
</dbReference>
<reference evidence="4" key="1">
    <citation type="submission" date="2020-02" db="EMBL/GenBank/DDBJ databases">
        <authorList>
            <person name="Meier V. D."/>
        </authorList>
    </citation>
    <scope>NUCLEOTIDE SEQUENCE</scope>
    <source>
        <strain evidence="4">AVDCRST_MAG11</strain>
    </source>
</reference>
<gene>
    <name evidence="4" type="ORF">AVDCRST_MAG11-3951</name>
</gene>
<dbReference type="GO" id="GO:0016491">
    <property type="term" value="F:oxidoreductase activity"/>
    <property type="evidence" value="ECO:0007669"/>
    <property type="project" value="InterPro"/>
</dbReference>
<feature type="non-terminal residue" evidence="4">
    <location>
        <position position="275"/>
    </location>
</feature>
<evidence type="ECO:0000256" key="1">
    <source>
        <dbReference type="ARBA" id="ARBA00022617"/>
    </source>
</evidence>
<evidence type="ECO:0000313" key="4">
    <source>
        <dbReference type="EMBL" id="CAA9358328.1"/>
    </source>
</evidence>
<dbReference type="PANTHER" id="PTHR36843">
    <property type="entry name" value="HEME-DEPENDENT PEROXIDASE YWFI-RELATED"/>
    <property type="match status" value="1"/>
</dbReference>
<dbReference type="InterPro" id="IPR011008">
    <property type="entry name" value="Dimeric_a/b-barrel"/>
</dbReference>